<dbReference type="FunFam" id="3.80.10.10:FF:000453">
    <property type="entry name" value="Leucine-rich receptor-like protein kinase family protein"/>
    <property type="match status" value="1"/>
</dbReference>
<evidence type="ECO:0000256" key="7">
    <source>
        <dbReference type="ARBA" id="ARBA00022692"/>
    </source>
</evidence>
<dbReference type="GO" id="GO:0005886">
    <property type="term" value="C:plasma membrane"/>
    <property type="evidence" value="ECO:0007669"/>
    <property type="project" value="UniProtKB-SubCell"/>
</dbReference>
<comment type="caution">
    <text evidence="21">The sequence shown here is derived from an EMBL/GenBank/DDBJ whole genome shotgun (WGS) entry which is preliminary data.</text>
</comment>
<evidence type="ECO:0000256" key="3">
    <source>
        <dbReference type="ARBA" id="ARBA00022475"/>
    </source>
</evidence>
<evidence type="ECO:0000256" key="12">
    <source>
        <dbReference type="ARBA" id="ARBA00022840"/>
    </source>
</evidence>
<gene>
    <name evidence="21" type="ORF">OIU85_021095</name>
</gene>
<keyword evidence="8 18" id="KW-0732">Signal</keyword>
<dbReference type="OrthoDB" id="2015831at2759"/>
<evidence type="ECO:0000256" key="15">
    <source>
        <dbReference type="ARBA" id="ARBA00023170"/>
    </source>
</evidence>
<feature type="signal peptide" evidence="18">
    <location>
        <begin position="1"/>
        <end position="28"/>
    </location>
</feature>
<evidence type="ECO:0000256" key="9">
    <source>
        <dbReference type="ARBA" id="ARBA00022737"/>
    </source>
</evidence>
<evidence type="ECO:0000256" key="6">
    <source>
        <dbReference type="ARBA" id="ARBA00022679"/>
    </source>
</evidence>
<dbReference type="Gene3D" id="1.10.510.10">
    <property type="entry name" value="Transferase(Phosphotransferase) domain 1"/>
    <property type="match status" value="1"/>
</dbReference>
<keyword evidence="9" id="KW-0677">Repeat</keyword>
<keyword evidence="11 21" id="KW-0418">Kinase</keyword>
<dbReference type="FunFam" id="3.80.10.10:FF:000215">
    <property type="entry name" value="Receptor-like protein kinase HSL1"/>
    <property type="match status" value="1"/>
</dbReference>
<comment type="subcellular location">
    <subcellularLocation>
        <location evidence="1">Cell membrane</location>
        <topology evidence="1">Single-pass type I membrane protein</topology>
    </subcellularLocation>
</comment>
<reference evidence="21" key="2">
    <citation type="journal article" date="2023" name="Int. J. Mol. Sci.">
        <title>De Novo Assembly and Annotation of 11 Diverse Shrub Willow (Salix) Genomes Reveals Novel Gene Organization in Sex-Linked Regions.</title>
        <authorList>
            <person name="Hyden B."/>
            <person name="Feng K."/>
            <person name="Yates T.B."/>
            <person name="Jawdy S."/>
            <person name="Cereghino C."/>
            <person name="Smart L.B."/>
            <person name="Muchero W."/>
        </authorList>
    </citation>
    <scope>NUCLEOTIDE SEQUENCE [LARGE SCALE GENOMIC DNA]</scope>
    <source>
        <tissue evidence="21">Shoot tip</tissue>
    </source>
</reference>
<feature type="chain" id="PRO_5040373184" description="non-specific serine/threonine protein kinase" evidence="18">
    <location>
        <begin position="29"/>
        <end position="782"/>
    </location>
</feature>
<dbReference type="PANTHER" id="PTHR48053:SF109">
    <property type="entry name" value="PROTEIN KINASE DOMAIN-CONTAINING PROTEIN"/>
    <property type="match status" value="1"/>
</dbReference>
<dbReference type="FunFam" id="3.80.10.10:FF:000234">
    <property type="entry name" value="Probable inactive receptor kinase RLK902"/>
    <property type="match status" value="1"/>
</dbReference>
<dbReference type="GO" id="GO:0051707">
    <property type="term" value="P:response to other organism"/>
    <property type="evidence" value="ECO:0007669"/>
    <property type="project" value="UniProtKB-ARBA"/>
</dbReference>
<evidence type="ECO:0000256" key="5">
    <source>
        <dbReference type="ARBA" id="ARBA00022614"/>
    </source>
</evidence>
<protein>
    <recommendedName>
        <fullName evidence="2">non-specific serine/threonine protein kinase</fullName>
        <ecNumber evidence="2">2.7.11.1</ecNumber>
    </recommendedName>
</protein>
<evidence type="ECO:0000256" key="2">
    <source>
        <dbReference type="ARBA" id="ARBA00012513"/>
    </source>
</evidence>
<keyword evidence="4" id="KW-0723">Serine/threonine-protein kinase</keyword>
<dbReference type="GO" id="GO:0005524">
    <property type="term" value="F:ATP binding"/>
    <property type="evidence" value="ECO:0007669"/>
    <property type="project" value="UniProtKB-KW"/>
</dbReference>
<dbReference type="GO" id="GO:0009791">
    <property type="term" value="P:post-embryonic development"/>
    <property type="evidence" value="ECO:0007669"/>
    <property type="project" value="UniProtKB-ARBA"/>
</dbReference>
<dbReference type="SUPFAM" id="SSF56112">
    <property type="entry name" value="Protein kinase-like (PK-like)"/>
    <property type="match status" value="1"/>
</dbReference>
<dbReference type="GO" id="GO:0006952">
    <property type="term" value="P:defense response"/>
    <property type="evidence" value="ECO:0007669"/>
    <property type="project" value="UniProtKB-ARBA"/>
</dbReference>
<keyword evidence="6" id="KW-0808">Transferase</keyword>
<dbReference type="InterPro" id="IPR032675">
    <property type="entry name" value="LRR_dom_sf"/>
</dbReference>
<dbReference type="Pfam" id="PF07714">
    <property type="entry name" value="PK_Tyr_Ser-Thr"/>
    <property type="match status" value="1"/>
</dbReference>
<feature type="domain" description="Serine-threonine/tyrosine-protein kinase catalytic" evidence="19">
    <location>
        <begin position="645"/>
        <end position="747"/>
    </location>
</feature>
<evidence type="ECO:0000313" key="21">
    <source>
        <dbReference type="EMBL" id="KAJ6730262.1"/>
    </source>
</evidence>
<keyword evidence="7 17" id="KW-0812">Transmembrane</keyword>
<dbReference type="Gene3D" id="3.80.10.10">
    <property type="entry name" value="Ribonuclease Inhibitor"/>
    <property type="match status" value="3"/>
</dbReference>
<accession>A0A9Q0UHT5</accession>
<feature type="domain" description="Leucine-rich repeat-containing N-terminal plant-type" evidence="20">
    <location>
        <begin position="28"/>
        <end position="67"/>
    </location>
</feature>
<evidence type="ECO:0000256" key="11">
    <source>
        <dbReference type="ARBA" id="ARBA00022777"/>
    </source>
</evidence>
<dbReference type="Proteomes" id="UP001151529">
    <property type="component" value="Chromosome 2"/>
</dbReference>
<dbReference type="Pfam" id="PF08263">
    <property type="entry name" value="LRRNT_2"/>
    <property type="match status" value="1"/>
</dbReference>
<keyword evidence="15 21" id="KW-0675">Receptor</keyword>
<keyword evidence="16" id="KW-0325">Glycoprotein</keyword>
<dbReference type="Pfam" id="PF13855">
    <property type="entry name" value="LRR_8"/>
    <property type="match status" value="1"/>
</dbReference>
<keyword evidence="12" id="KW-0067">ATP-binding</keyword>
<dbReference type="InterPro" id="IPR011009">
    <property type="entry name" value="Kinase-like_dom_sf"/>
</dbReference>
<keyword evidence="5" id="KW-0433">Leucine-rich repeat</keyword>
<reference evidence="21" key="1">
    <citation type="submission" date="2022-11" db="EMBL/GenBank/DDBJ databases">
        <authorList>
            <person name="Hyden B.L."/>
            <person name="Feng K."/>
            <person name="Yates T."/>
            <person name="Jawdy S."/>
            <person name="Smart L.B."/>
            <person name="Muchero W."/>
        </authorList>
    </citation>
    <scope>NUCLEOTIDE SEQUENCE</scope>
    <source>
        <tissue evidence="21">Shoot tip</tissue>
    </source>
</reference>
<evidence type="ECO:0000256" key="14">
    <source>
        <dbReference type="ARBA" id="ARBA00023136"/>
    </source>
</evidence>
<dbReference type="InterPro" id="IPR051716">
    <property type="entry name" value="Plant_RL_S/T_kinase"/>
</dbReference>
<evidence type="ECO:0000256" key="8">
    <source>
        <dbReference type="ARBA" id="ARBA00022729"/>
    </source>
</evidence>
<keyword evidence="14 17" id="KW-0472">Membrane</keyword>
<evidence type="ECO:0000256" key="13">
    <source>
        <dbReference type="ARBA" id="ARBA00022989"/>
    </source>
</evidence>
<dbReference type="EC" id="2.7.11.1" evidence="2"/>
<keyword evidence="10" id="KW-0547">Nucleotide-binding</keyword>
<dbReference type="SUPFAM" id="SSF52058">
    <property type="entry name" value="L domain-like"/>
    <property type="match status" value="1"/>
</dbReference>
<keyword evidence="13 17" id="KW-1133">Transmembrane helix</keyword>
<dbReference type="Pfam" id="PF00560">
    <property type="entry name" value="LRR_1"/>
    <property type="match status" value="5"/>
</dbReference>
<keyword evidence="3" id="KW-1003">Cell membrane</keyword>
<keyword evidence="22" id="KW-1185">Reference proteome</keyword>
<dbReference type="InterPro" id="IPR013210">
    <property type="entry name" value="LRR_N_plant-typ"/>
</dbReference>
<dbReference type="InterPro" id="IPR001245">
    <property type="entry name" value="Ser-Thr/Tyr_kinase_cat_dom"/>
</dbReference>
<evidence type="ECO:0000256" key="16">
    <source>
        <dbReference type="ARBA" id="ARBA00023180"/>
    </source>
</evidence>
<evidence type="ECO:0000259" key="19">
    <source>
        <dbReference type="Pfam" id="PF07714"/>
    </source>
</evidence>
<name>A0A9Q0UHT5_SALVM</name>
<evidence type="ECO:0000313" key="22">
    <source>
        <dbReference type="Proteomes" id="UP001151529"/>
    </source>
</evidence>
<evidence type="ECO:0000256" key="18">
    <source>
        <dbReference type="SAM" id="SignalP"/>
    </source>
</evidence>
<sequence>MSTAYSSMQHFPSMLLICFLFLFSKIKSDELQMLLNLKTSLKNSNTTVFDSWDSNKPICEFTGITCNSDKSVKEIELSKQNLVGVLPLDSICQLQSLDKLSLGYNFLHGTITNHLNNCTKLQYLDLGNNFFTGPFPDISSLSQLQHLYLNQSGFNGSFPWKSLQNMIGLVTLSVGDNLFNRGPFPNEVVKLTKLNWLYMTSCSIEGTIPEEIGNLIELSNLELSSNYLSGEIPSQIVKLRNLWQLELFNNTLTGKLPLYSNKLSGEIPAEFGEFKKLVNVSLYQNELTGPLPQKLGSWTNFDFIDVSENHLTGPIPPDMCKKGTMTRLLVLQNNLTGEIPAGYANCSTLLRFRVSKNRLSGKVPAGIWGLPKANIIDIEMNQFEGPVTSDIGNAKALGQLSLGNNRLSGELPEEISKATSLVTIQLNDNLFSGKIPVSIGELKLLSSLHLENNKFSGSIPDSLGSCYSLTDMNMASNSLSGEIPFTLGNLPSLNSLNLSENEISGPIPGSMSSLRLSLLDLSHNRLSGPIPQSLSIEAYHGSFTGNPGLCSRTISFFQRCYPKSGVSKEVRTLILCFAVGSMILLAALACFFHLKKREKYRDRSLKEESWDLKSFHVLTFTEDEILDAIKQENLIGKVIAGTHGYIAPEYGYTYKVNEKSDVYSFGVVLMELVSGKRAIEPEFGDNKDIVDWISSKLKTKESVLSILDSGIPESFEEEAVRVLRIAILCTARLPAMRPAMRSVVQMLEDAEPCKLASSAIGKDGVFNKGREGLGSEKCSPDQ</sequence>
<evidence type="ECO:0000256" key="1">
    <source>
        <dbReference type="ARBA" id="ARBA00004251"/>
    </source>
</evidence>
<evidence type="ECO:0000256" key="17">
    <source>
        <dbReference type="SAM" id="Phobius"/>
    </source>
</evidence>
<dbReference type="EMBL" id="JAPFFL010000004">
    <property type="protein sequence ID" value="KAJ6730262.1"/>
    <property type="molecule type" value="Genomic_DNA"/>
</dbReference>
<dbReference type="GO" id="GO:0004674">
    <property type="term" value="F:protein serine/threonine kinase activity"/>
    <property type="evidence" value="ECO:0007669"/>
    <property type="project" value="UniProtKB-KW"/>
</dbReference>
<proteinExistence type="predicted"/>
<evidence type="ECO:0000256" key="4">
    <source>
        <dbReference type="ARBA" id="ARBA00022527"/>
    </source>
</evidence>
<feature type="transmembrane region" description="Helical" evidence="17">
    <location>
        <begin position="572"/>
        <end position="594"/>
    </location>
</feature>
<dbReference type="PANTHER" id="PTHR48053">
    <property type="entry name" value="LEUCINE RICH REPEAT FAMILY PROTEIN, EXPRESSED"/>
    <property type="match status" value="1"/>
</dbReference>
<evidence type="ECO:0000259" key="20">
    <source>
        <dbReference type="Pfam" id="PF08263"/>
    </source>
</evidence>
<dbReference type="AlphaFoldDB" id="A0A9Q0UHT5"/>
<dbReference type="SUPFAM" id="SSF52047">
    <property type="entry name" value="RNI-like"/>
    <property type="match status" value="1"/>
</dbReference>
<evidence type="ECO:0000256" key="10">
    <source>
        <dbReference type="ARBA" id="ARBA00022741"/>
    </source>
</evidence>
<organism evidence="21 22">
    <name type="scientific">Salix viminalis</name>
    <name type="common">Common osier</name>
    <name type="synonym">Basket willow</name>
    <dbReference type="NCBI Taxonomy" id="40686"/>
    <lineage>
        <taxon>Eukaryota</taxon>
        <taxon>Viridiplantae</taxon>
        <taxon>Streptophyta</taxon>
        <taxon>Embryophyta</taxon>
        <taxon>Tracheophyta</taxon>
        <taxon>Spermatophyta</taxon>
        <taxon>Magnoliopsida</taxon>
        <taxon>eudicotyledons</taxon>
        <taxon>Gunneridae</taxon>
        <taxon>Pentapetalae</taxon>
        <taxon>rosids</taxon>
        <taxon>fabids</taxon>
        <taxon>Malpighiales</taxon>
        <taxon>Salicaceae</taxon>
        <taxon>Saliceae</taxon>
        <taxon>Salix</taxon>
    </lineage>
</organism>
<dbReference type="InterPro" id="IPR001611">
    <property type="entry name" value="Leu-rich_rpt"/>
</dbReference>